<reference evidence="1" key="1">
    <citation type="submission" date="2023-04" db="EMBL/GenBank/DDBJ databases">
        <title>A chromosome-level genome assembly of the parasitoid wasp Eretmocerus hayati.</title>
        <authorList>
            <person name="Zhong Y."/>
            <person name="Liu S."/>
            <person name="Liu Y."/>
        </authorList>
    </citation>
    <scope>NUCLEOTIDE SEQUENCE</scope>
    <source>
        <strain evidence="1">ZJU_SS_LIU_2023</strain>
    </source>
</reference>
<proteinExistence type="predicted"/>
<accession>A0ACC2PW89</accession>
<keyword evidence="2" id="KW-1185">Reference proteome</keyword>
<protein>
    <submittedName>
        <fullName evidence="1">Uncharacterized protein</fullName>
    </submittedName>
</protein>
<dbReference type="Proteomes" id="UP001239111">
    <property type="component" value="Chromosome 1"/>
</dbReference>
<sequence>MNLTVLSGIDYLARALVIDPVIGFPTKKVAQKSHVPKETLKEIQQVGYSYSRVTSREVLMKFLLNESLTRRFLHKFSIPSKTSFSNILSSYIDLRLSNSMKVIERPAYDASPQLECGVFAQRPLKKNEKMQEMKGFHVSVTSNEFLWLKENNSHFSVMKSSKTGENLLMLGPLSFINHDCNPNCVYNSEPQDHISLRMIRDVTEGEELLCYYGDGYFGRDNADCKCSTCMNKPKSDEALEHIEEIEPAPPESVSFSRDVGSTVDICSFIDEVFHSTPLRDIPDIARRLIQNVIEFKQRSTSMNMKESSEERRAFTRNGLKSSQEMYRNFIRFVVDRNVELSELCKNEEVLKMLMTTVYKNDVRSSRNCLVTFVSDYEGTIRQDIKDYVEGKAIMAPEAKKMHSFFQKLCLSGILMSPKKFAESLYGGNKISGADKKLFVQMMREPGIEPKVENALAKYSVTLRKTSEEIVNRVMAIIKINASAVSVTLARCSPREDIPHPTELCNSFMDESRISSMQLTSEEIANIIGVDM</sequence>
<organism evidence="1 2">
    <name type="scientific">Eretmocerus hayati</name>
    <dbReference type="NCBI Taxonomy" id="131215"/>
    <lineage>
        <taxon>Eukaryota</taxon>
        <taxon>Metazoa</taxon>
        <taxon>Ecdysozoa</taxon>
        <taxon>Arthropoda</taxon>
        <taxon>Hexapoda</taxon>
        <taxon>Insecta</taxon>
        <taxon>Pterygota</taxon>
        <taxon>Neoptera</taxon>
        <taxon>Endopterygota</taxon>
        <taxon>Hymenoptera</taxon>
        <taxon>Apocrita</taxon>
        <taxon>Proctotrupomorpha</taxon>
        <taxon>Chalcidoidea</taxon>
        <taxon>Aphelinidae</taxon>
        <taxon>Aphelininae</taxon>
        <taxon>Eretmocerus</taxon>
    </lineage>
</organism>
<comment type="caution">
    <text evidence="1">The sequence shown here is derived from an EMBL/GenBank/DDBJ whole genome shotgun (WGS) entry which is preliminary data.</text>
</comment>
<evidence type="ECO:0000313" key="2">
    <source>
        <dbReference type="Proteomes" id="UP001239111"/>
    </source>
</evidence>
<gene>
    <name evidence="1" type="ORF">QAD02_023456</name>
</gene>
<name>A0ACC2PW89_9HYME</name>
<dbReference type="EMBL" id="CM056741">
    <property type="protein sequence ID" value="KAJ8687662.1"/>
    <property type="molecule type" value="Genomic_DNA"/>
</dbReference>
<evidence type="ECO:0000313" key="1">
    <source>
        <dbReference type="EMBL" id="KAJ8687662.1"/>
    </source>
</evidence>